<dbReference type="SUPFAM" id="SSF55166">
    <property type="entry name" value="Hedgehog/DD-peptidase"/>
    <property type="match status" value="1"/>
</dbReference>
<evidence type="ECO:0000313" key="3">
    <source>
        <dbReference type="Proteomes" id="UP000267798"/>
    </source>
</evidence>
<reference evidence="2 3" key="1">
    <citation type="submission" date="2018-09" db="EMBL/GenBank/DDBJ databases">
        <title>Paenibacillus aracenensis nov. sp. isolated from a cave in southern Spain.</title>
        <authorList>
            <person name="Jurado V."/>
            <person name="Gutierrez-Patricio S."/>
            <person name="Gonzalez-Pimentel J.L."/>
            <person name="Miller A.Z."/>
            <person name="Laiz L."/>
            <person name="Saiz-Jimenez C."/>
        </authorList>
    </citation>
    <scope>NUCLEOTIDE SEQUENCE [LARGE SCALE GENOMIC DNA]</scope>
    <source>
        <strain evidence="2 3">JCM 19203</strain>
    </source>
</reference>
<dbReference type="Gene3D" id="3.30.1380.10">
    <property type="match status" value="1"/>
</dbReference>
<organism evidence="2 3">
    <name type="scientific">Paenibacillus pinisoli</name>
    <dbReference type="NCBI Taxonomy" id="1276110"/>
    <lineage>
        <taxon>Bacteria</taxon>
        <taxon>Bacillati</taxon>
        <taxon>Bacillota</taxon>
        <taxon>Bacilli</taxon>
        <taxon>Bacillales</taxon>
        <taxon>Paenibacillaceae</taxon>
        <taxon>Paenibacillus</taxon>
    </lineage>
</organism>
<keyword evidence="2" id="KW-0378">Hydrolase</keyword>
<feature type="domain" description="D-alanyl-D-alanine carboxypeptidase-like core" evidence="1">
    <location>
        <begin position="105"/>
        <end position="219"/>
    </location>
</feature>
<gene>
    <name evidence="2" type="ORF">D3P09_11225</name>
</gene>
<dbReference type="InterPro" id="IPR009045">
    <property type="entry name" value="Zn_M74/Hedgehog-like"/>
</dbReference>
<keyword evidence="2" id="KW-0121">Carboxypeptidase</keyword>
<dbReference type="EMBL" id="QXQB01000002">
    <property type="protein sequence ID" value="RJX39948.1"/>
    <property type="molecule type" value="Genomic_DNA"/>
</dbReference>
<dbReference type="PANTHER" id="PTHR34385:SF1">
    <property type="entry name" value="PEPTIDOGLYCAN L-ALANYL-D-GLUTAMATE ENDOPEPTIDASE CWLK"/>
    <property type="match status" value="1"/>
</dbReference>
<dbReference type="InterPro" id="IPR058193">
    <property type="entry name" value="VanY/YodJ_core_dom"/>
</dbReference>
<dbReference type="OrthoDB" id="9792074at2"/>
<dbReference type="Pfam" id="PF02557">
    <property type="entry name" value="VanY"/>
    <property type="match status" value="1"/>
</dbReference>
<evidence type="ECO:0000259" key="1">
    <source>
        <dbReference type="Pfam" id="PF02557"/>
    </source>
</evidence>
<proteinExistence type="predicted"/>
<dbReference type="Proteomes" id="UP000267798">
    <property type="component" value="Unassembled WGS sequence"/>
</dbReference>
<keyword evidence="3" id="KW-1185">Reference proteome</keyword>
<accession>A0A3A6PKX1</accession>
<dbReference type="GO" id="GO:0006508">
    <property type="term" value="P:proteolysis"/>
    <property type="evidence" value="ECO:0007669"/>
    <property type="project" value="InterPro"/>
</dbReference>
<dbReference type="InterPro" id="IPR003709">
    <property type="entry name" value="VanY-like_core_dom"/>
</dbReference>
<dbReference type="PANTHER" id="PTHR34385">
    <property type="entry name" value="D-ALANYL-D-ALANINE CARBOXYPEPTIDASE"/>
    <property type="match status" value="1"/>
</dbReference>
<dbReference type="GO" id="GO:0004180">
    <property type="term" value="F:carboxypeptidase activity"/>
    <property type="evidence" value="ECO:0007669"/>
    <property type="project" value="UniProtKB-KW"/>
</dbReference>
<dbReference type="RefSeq" id="WP_120109816.1">
    <property type="nucleotide sequence ID" value="NZ_QXQB01000002.1"/>
</dbReference>
<dbReference type="Gene3D" id="3.30.200.180">
    <property type="match status" value="1"/>
</dbReference>
<dbReference type="InterPro" id="IPR052179">
    <property type="entry name" value="DD-CPase-like"/>
</dbReference>
<dbReference type="CDD" id="cd14852">
    <property type="entry name" value="LD-carboxypeptidase"/>
    <property type="match status" value="1"/>
</dbReference>
<protein>
    <submittedName>
        <fullName evidence="2">D-alanyl-D-alanine carboxypeptidase family protein</fullName>
    </submittedName>
</protein>
<keyword evidence="2" id="KW-0645">Protease</keyword>
<evidence type="ECO:0000313" key="2">
    <source>
        <dbReference type="EMBL" id="RJX39948.1"/>
    </source>
</evidence>
<name>A0A3A6PKX1_9BACL</name>
<dbReference type="AlphaFoldDB" id="A0A3A6PKX1"/>
<sequence>MKKWVFCLVVLLLLGYGWTKWKTGISSLPDESLSGIEHGMKPDAPAQRDGFTIDVSEGMIYRGDLLLINKDHPVPDGIDAESEAVSLVRNPQLIDGFGVLDNRVLLSPRLAGKFSRMVKDAAQEGIAGFLISSGFRSEADQEELYRTLGAQIANPPGYSEHNVGLSMDIGSSQAEMSRAPEGKWLIDHSWKYGFVLRFPEDKTAITGVQFEPWHFRYVGLPHSAIMKEKNLVLEEYLAFLKDQQSVSTKVGEDRYHVFYYPVTRNSKIDVPVQGEYEISGNNQDGVIVTVRQSTGQGE</sequence>
<comment type="caution">
    <text evidence="2">The sequence shown here is derived from an EMBL/GenBank/DDBJ whole genome shotgun (WGS) entry which is preliminary data.</text>
</comment>